<dbReference type="PANTHER" id="PTHR43284">
    <property type="entry name" value="ASPARAGINE SYNTHETASE (GLUTAMINE-HYDROLYZING)"/>
    <property type="match status" value="1"/>
</dbReference>
<dbReference type="Pfam" id="PF00733">
    <property type="entry name" value="Asn_synthase"/>
    <property type="match status" value="1"/>
</dbReference>
<feature type="binding site" evidence="8">
    <location>
        <position position="260"/>
    </location>
    <ligand>
        <name>ATP</name>
        <dbReference type="ChEBI" id="CHEBI:30616"/>
    </ligand>
</feature>
<sequence length="586" mass="65876">MLVKGSLGLAACVLHTTTESREAAQPLANENGGLAIAFDGFLANWEELRSDLLSRGAILRNRSDAELVLRAYETWGEACVGHCDGEFAFVIADWRRQRLFGARDHLGLKPLFHYRDGDRLLLASDIAAIITALDRKPEPNFGFLASLMAGELYNAEQTAWQDLESLAHAHWLSCDGARFVTRRYYELPTEVPIRYRTDAEYAERHRWELFDAVRRSSRSCAPLAIEVSGGLDSSAIFAAVDHLHRQGELLAPDFSGYTLVGEEGTPSYEVPYARAVADHIARRVEEVPIFHPPCDWYVEQSRTDQELPPPSNGAMSFELERCASENGARVLVTGLGGDEWLGGSRSYFRDFAARRDGAGFMRALREDVAVHGWQNTLPLAARGGVSGLLPSTLRRGIRALLNRDKTSAPVAPAWLKPHLRDQVAELAAHYRESLPDNPDLRERRLRFAYPWSLYSRATMLRQPASNGLELRFPFLSRQFVEFSAATPEYARMRRGINKYTHRLAMRGFLPDIVIERDTKAAFDFDDTNRMMCSYITGVGAQVLDDLVNHDCFVRQFGERVETTVDASLTWQIYGTYAAACFLEHAH</sequence>
<organism evidence="10 11">
    <name type="scientific">Erythrobacter dokdonensis DSW-74</name>
    <dbReference type="NCBI Taxonomy" id="1300349"/>
    <lineage>
        <taxon>Bacteria</taxon>
        <taxon>Pseudomonadati</taxon>
        <taxon>Pseudomonadota</taxon>
        <taxon>Alphaproteobacteria</taxon>
        <taxon>Sphingomonadales</taxon>
        <taxon>Erythrobacteraceae</taxon>
        <taxon>Erythrobacter/Porphyrobacter group</taxon>
        <taxon>Erythrobacter</taxon>
    </lineage>
</organism>
<dbReference type="InterPro" id="IPR033738">
    <property type="entry name" value="AsnB_N"/>
</dbReference>
<dbReference type="InterPro" id="IPR014729">
    <property type="entry name" value="Rossmann-like_a/b/a_fold"/>
</dbReference>
<dbReference type="PANTHER" id="PTHR43284:SF1">
    <property type="entry name" value="ASPARAGINE SYNTHETASE"/>
    <property type="match status" value="1"/>
</dbReference>
<evidence type="ECO:0000259" key="9">
    <source>
        <dbReference type="PROSITE" id="PS51278"/>
    </source>
</evidence>
<keyword evidence="11" id="KW-1185">Reference proteome</keyword>
<dbReference type="CDD" id="cd01991">
    <property type="entry name" value="Asn_synthase_B_C"/>
    <property type="match status" value="1"/>
</dbReference>
<evidence type="ECO:0000313" key="11">
    <source>
        <dbReference type="Proteomes" id="UP000092484"/>
    </source>
</evidence>
<dbReference type="STRING" id="1300349.I603_1602"/>
<dbReference type="Proteomes" id="UP000092484">
    <property type="component" value="Unassembled WGS sequence"/>
</dbReference>
<evidence type="ECO:0000256" key="3">
    <source>
        <dbReference type="ARBA" id="ARBA00012737"/>
    </source>
</evidence>
<evidence type="ECO:0000256" key="4">
    <source>
        <dbReference type="ARBA" id="ARBA00022741"/>
    </source>
</evidence>
<keyword evidence="5 8" id="KW-0067">ATP-binding</keyword>
<evidence type="ECO:0000256" key="5">
    <source>
        <dbReference type="ARBA" id="ARBA00022840"/>
    </source>
</evidence>
<protein>
    <recommendedName>
        <fullName evidence="3">asparagine synthase (glutamine-hydrolyzing)</fullName>
        <ecNumber evidence="3">6.3.5.4</ecNumber>
    </recommendedName>
</protein>
<feature type="domain" description="Glutamine amidotransferase type-2" evidence="9">
    <location>
        <begin position="1"/>
        <end position="158"/>
    </location>
</feature>
<dbReference type="GO" id="GO:0006529">
    <property type="term" value="P:asparagine biosynthetic process"/>
    <property type="evidence" value="ECO:0007669"/>
    <property type="project" value="InterPro"/>
</dbReference>
<dbReference type="SUPFAM" id="SSF52402">
    <property type="entry name" value="Adenine nucleotide alpha hydrolases-like"/>
    <property type="match status" value="1"/>
</dbReference>
<evidence type="ECO:0000256" key="2">
    <source>
        <dbReference type="ARBA" id="ARBA00005752"/>
    </source>
</evidence>
<dbReference type="InterPro" id="IPR017932">
    <property type="entry name" value="GATase_2_dom"/>
</dbReference>
<dbReference type="GO" id="GO:0004066">
    <property type="term" value="F:asparagine synthase (glutamine-hydrolyzing) activity"/>
    <property type="evidence" value="ECO:0007669"/>
    <property type="project" value="UniProtKB-EC"/>
</dbReference>
<evidence type="ECO:0000313" key="10">
    <source>
        <dbReference type="EMBL" id="OBV11194.1"/>
    </source>
</evidence>
<feature type="binding site" evidence="8">
    <location>
        <position position="64"/>
    </location>
    <ligand>
        <name>L-glutamine</name>
        <dbReference type="ChEBI" id="CHEBI:58359"/>
    </ligand>
</feature>
<dbReference type="Pfam" id="PF13537">
    <property type="entry name" value="GATase_7"/>
    <property type="match status" value="1"/>
</dbReference>
<reference evidence="10 11" key="1">
    <citation type="submission" date="2016-06" db="EMBL/GenBank/DDBJ databases">
        <title>Genome sequence of Porphyrobacter dokdonensis DSW-74.</title>
        <authorList>
            <person name="Kim J.F."/>
            <person name="Song J.Y."/>
        </authorList>
    </citation>
    <scope>NUCLEOTIDE SEQUENCE [LARGE SCALE GENOMIC DNA]</scope>
    <source>
        <strain evidence="10 11">DSW-74</strain>
    </source>
</reference>
<dbReference type="SUPFAM" id="SSF56235">
    <property type="entry name" value="N-terminal nucleophile aminohydrolases (Ntn hydrolases)"/>
    <property type="match status" value="1"/>
</dbReference>
<gene>
    <name evidence="10" type="ORF">I603_1602</name>
</gene>
<dbReference type="InterPro" id="IPR001962">
    <property type="entry name" value="Asn_synthase"/>
</dbReference>
<dbReference type="InterPro" id="IPR051786">
    <property type="entry name" value="ASN_synthetase/amidase"/>
</dbReference>
<dbReference type="Gene3D" id="3.60.20.10">
    <property type="entry name" value="Glutamine Phosphoribosylpyrophosphate, subunit 1, domain 1"/>
    <property type="match status" value="1"/>
</dbReference>
<dbReference type="Gene3D" id="3.40.50.620">
    <property type="entry name" value="HUPs"/>
    <property type="match status" value="2"/>
</dbReference>
<comment type="caution">
    <text evidence="10">The sequence shown here is derived from an EMBL/GenBank/DDBJ whole genome shotgun (WGS) entry which is preliminary data.</text>
</comment>
<evidence type="ECO:0000256" key="8">
    <source>
        <dbReference type="PIRSR" id="PIRSR001589-2"/>
    </source>
</evidence>
<keyword evidence="6" id="KW-0315">Glutamine amidotransferase</keyword>
<keyword evidence="4 8" id="KW-0547">Nucleotide-binding</keyword>
<dbReference type="AlphaFoldDB" id="A0A1A7BFC7"/>
<dbReference type="CDD" id="cd00712">
    <property type="entry name" value="AsnB"/>
    <property type="match status" value="1"/>
</dbReference>
<dbReference type="EMBL" id="LZYB01000003">
    <property type="protein sequence ID" value="OBV11194.1"/>
    <property type="molecule type" value="Genomic_DNA"/>
</dbReference>
<dbReference type="PROSITE" id="PS51278">
    <property type="entry name" value="GATASE_TYPE_2"/>
    <property type="match status" value="1"/>
</dbReference>
<accession>A0A1A7BFC7</accession>
<dbReference type="GO" id="GO:0005524">
    <property type="term" value="F:ATP binding"/>
    <property type="evidence" value="ECO:0007669"/>
    <property type="project" value="UniProtKB-KW"/>
</dbReference>
<dbReference type="PIRSF" id="PIRSF001589">
    <property type="entry name" value="Asn_synthetase_glu-h"/>
    <property type="match status" value="1"/>
</dbReference>
<dbReference type="InterPro" id="IPR006426">
    <property type="entry name" value="Asn_synth_AEB"/>
</dbReference>
<name>A0A1A7BFC7_9SPHN</name>
<dbReference type="InterPro" id="IPR029055">
    <property type="entry name" value="Ntn_hydrolases_N"/>
</dbReference>
<dbReference type="EC" id="6.3.5.4" evidence="3"/>
<comment type="similarity">
    <text evidence="2">Belongs to the asparagine synthetase family.</text>
</comment>
<proteinExistence type="inferred from homology"/>
<comment type="pathway">
    <text evidence="1">Amino-acid biosynthesis; L-asparagine biosynthesis; L-asparagine from L-aspartate (L-Gln route): step 1/1.</text>
</comment>
<comment type="catalytic activity">
    <reaction evidence="7">
        <text>L-aspartate + L-glutamine + ATP + H2O = L-asparagine + L-glutamate + AMP + diphosphate + H(+)</text>
        <dbReference type="Rhea" id="RHEA:12228"/>
        <dbReference type="ChEBI" id="CHEBI:15377"/>
        <dbReference type="ChEBI" id="CHEBI:15378"/>
        <dbReference type="ChEBI" id="CHEBI:29985"/>
        <dbReference type="ChEBI" id="CHEBI:29991"/>
        <dbReference type="ChEBI" id="CHEBI:30616"/>
        <dbReference type="ChEBI" id="CHEBI:33019"/>
        <dbReference type="ChEBI" id="CHEBI:58048"/>
        <dbReference type="ChEBI" id="CHEBI:58359"/>
        <dbReference type="ChEBI" id="CHEBI:456215"/>
        <dbReference type="EC" id="6.3.5.4"/>
    </reaction>
</comment>
<evidence type="ECO:0000256" key="6">
    <source>
        <dbReference type="ARBA" id="ARBA00022962"/>
    </source>
</evidence>
<evidence type="ECO:0000256" key="7">
    <source>
        <dbReference type="ARBA" id="ARBA00048741"/>
    </source>
</evidence>
<evidence type="ECO:0000256" key="1">
    <source>
        <dbReference type="ARBA" id="ARBA00005187"/>
    </source>
</evidence>